<protein>
    <submittedName>
        <fullName evidence="1">Uncharacterized protein</fullName>
    </submittedName>
</protein>
<comment type="caution">
    <text evidence="1">The sequence shown here is derived from an EMBL/GenBank/DDBJ whole genome shotgun (WGS) entry which is preliminary data.</text>
</comment>
<dbReference type="EMBL" id="PCXQ01000006">
    <property type="protein sequence ID" value="PJE50476.1"/>
    <property type="molecule type" value="Genomic_DNA"/>
</dbReference>
<dbReference type="Proteomes" id="UP000228496">
    <property type="component" value="Unassembled WGS sequence"/>
</dbReference>
<reference evidence="1 2" key="1">
    <citation type="submission" date="2017-09" db="EMBL/GenBank/DDBJ databases">
        <title>Depth-based differentiation of microbial function through sediment-hosted aquifers and enrichment of novel symbionts in the deep terrestrial subsurface.</title>
        <authorList>
            <person name="Probst A.J."/>
            <person name="Ladd B."/>
            <person name="Jarett J.K."/>
            <person name="Geller-Mcgrath D.E."/>
            <person name="Sieber C.M."/>
            <person name="Emerson J.B."/>
            <person name="Anantharaman K."/>
            <person name="Thomas B.C."/>
            <person name="Malmstrom R."/>
            <person name="Stieglmeier M."/>
            <person name="Klingl A."/>
            <person name="Woyke T."/>
            <person name="Ryan C.M."/>
            <person name="Banfield J.F."/>
        </authorList>
    </citation>
    <scope>NUCLEOTIDE SEQUENCE [LARGE SCALE GENOMIC DNA]</scope>
    <source>
        <strain evidence="1">CG10_big_fil_rev_8_21_14_0_10_36_16</strain>
    </source>
</reference>
<organism evidence="1 2">
    <name type="scientific">Candidatus Yanofskybacteria bacterium CG10_big_fil_rev_8_21_14_0_10_36_16</name>
    <dbReference type="NCBI Taxonomy" id="1975096"/>
    <lineage>
        <taxon>Bacteria</taxon>
        <taxon>Candidatus Yanofskyibacteriota</taxon>
    </lineage>
</organism>
<proteinExistence type="predicted"/>
<name>A0A2J0Q6I7_9BACT</name>
<sequence length="102" mass="10664">MPDAEPDIVLVLIDSLPLLADANTNVELAALNVPLLVKFPDNVAISVPVAVYVPAIFRSSIFRLPPGVNVYPEGINSSHPLDATSVSVTAFVAVNGTSESLP</sequence>
<dbReference type="AlphaFoldDB" id="A0A2J0Q6I7"/>
<evidence type="ECO:0000313" key="2">
    <source>
        <dbReference type="Proteomes" id="UP000228496"/>
    </source>
</evidence>
<gene>
    <name evidence="1" type="ORF">COV29_03650</name>
</gene>
<accession>A0A2J0Q6I7</accession>
<evidence type="ECO:0000313" key="1">
    <source>
        <dbReference type="EMBL" id="PJE50476.1"/>
    </source>
</evidence>